<dbReference type="InterPro" id="IPR019826">
    <property type="entry name" value="Carboxylesterase_B_AS"/>
</dbReference>
<feature type="active site" description="Acyl-ester intermediate" evidence="3">
    <location>
        <position position="218"/>
    </location>
</feature>
<dbReference type="EMBL" id="CP061038">
    <property type="protein sequence ID" value="QNQ08473.1"/>
    <property type="molecule type" value="Genomic_DNA"/>
</dbReference>
<feature type="chain" id="PRO_5029032650" description="Carboxylic ester hydrolase" evidence="4">
    <location>
        <begin position="26"/>
        <end position="513"/>
    </location>
</feature>
<dbReference type="PRINTS" id="PR00878">
    <property type="entry name" value="CHOLNESTRASE"/>
</dbReference>
<dbReference type="EC" id="3.1.1.-" evidence="4"/>
<gene>
    <name evidence="6" type="ORF">H3Z74_17215</name>
</gene>
<dbReference type="GO" id="GO:0004104">
    <property type="term" value="F:cholinesterase activity"/>
    <property type="evidence" value="ECO:0007669"/>
    <property type="project" value="InterPro"/>
</dbReference>
<dbReference type="InterPro" id="IPR002018">
    <property type="entry name" value="CarbesteraseB"/>
</dbReference>
<dbReference type="PROSITE" id="PS00122">
    <property type="entry name" value="CARBOXYLESTERASE_B_1"/>
    <property type="match status" value="1"/>
</dbReference>
<feature type="domain" description="Carboxylesterase type B" evidence="5">
    <location>
        <begin position="376"/>
        <end position="486"/>
    </location>
</feature>
<keyword evidence="4" id="KW-0732">Signal</keyword>
<evidence type="ECO:0000256" key="3">
    <source>
        <dbReference type="PIRSR" id="PIRSR600997-1"/>
    </source>
</evidence>
<accession>A0A7H0LFM0</accession>
<feature type="domain" description="Carboxylesterase type B" evidence="5">
    <location>
        <begin position="31"/>
        <end position="340"/>
    </location>
</feature>
<comment type="similarity">
    <text evidence="1 4">Belongs to the type-B carboxylesterase/lipase family.</text>
</comment>
<evidence type="ECO:0000313" key="6">
    <source>
        <dbReference type="EMBL" id="QNQ08473.1"/>
    </source>
</evidence>
<dbReference type="SUPFAM" id="SSF53474">
    <property type="entry name" value="alpha/beta-Hydrolases"/>
    <property type="match status" value="1"/>
</dbReference>
<dbReference type="InterPro" id="IPR050309">
    <property type="entry name" value="Type-B_Carboxylest/Lipase"/>
</dbReference>
<evidence type="ECO:0000256" key="2">
    <source>
        <dbReference type="ARBA" id="ARBA00022801"/>
    </source>
</evidence>
<dbReference type="KEGG" id="spap:H3Z74_17215"/>
<dbReference type="PROSITE" id="PS00941">
    <property type="entry name" value="CARBOXYLESTERASE_B_2"/>
    <property type="match status" value="1"/>
</dbReference>
<dbReference type="AlphaFoldDB" id="A0A7H0LFM0"/>
<dbReference type="Gene3D" id="3.40.50.1820">
    <property type="entry name" value="alpha/beta hydrolase"/>
    <property type="match status" value="1"/>
</dbReference>
<evidence type="ECO:0000259" key="5">
    <source>
        <dbReference type="Pfam" id="PF00135"/>
    </source>
</evidence>
<protein>
    <recommendedName>
        <fullName evidence="4">Carboxylic ester hydrolase</fullName>
        <ecNumber evidence="4">3.1.1.-</ecNumber>
    </recommendedName>
</protein>
<reference evidence="6 7" key="1">
    <citation type="submission" date="2020-09" db="EMBL/GenBank/DDBJ databases">
        <title>Sphingomonas sp., a new species isolated from pork steak.</title>
        <authorList>
            <person name="Heidler von Heilborn D."/>
        </authorList>
    </citation>
    <scope>NUCLEOTIDE SEQUENCE [LARGE SCALE GENOMIC DNA]</scope>
    <source>
        <strain evidence="7">S8-3T</strain>
    </source>
</reference>
<dbReference type="InterPro" id="IPR029058">
    <property type="entry name" value="AB_hydrolase_fold"/>
</dbReference>
<evidence type="ECO:0000256" key="1">
    <source>
        <dbReference type="ARBA" id="ARBA00005964"/>
    </source>
</evidence>
<dbReference type="PANTHER" id="PTHR11559">
    <property type="entry name" value="CARBOXYLESTERASE"/>
    <property type="match status" value="1"/>
</dbReference>
<dbReference type="InterPro" id="IPR019819">
    <property type="entry name" value="Carboxylesterase_B_CS"/>
</dbReference>
<feature type="active site" description="Charge relay system" evidence="3">
    <location>
        <position position="336"/>
    </location>
</feature>
<evidence type="ECO:0000313" key="7">
    <source>
        <dbReference type="Proteomes" id="UP000516148"/>
    </source>
</evidence>
<evidence type="ECO:0000256" key="4">
    <source>
        <dbReference type="RuleBase" id="RU361235"/>
    </source>
</evidence>
<keyword evidence="7" id="KW-1185">Reference proteome</keyword>
<dbReference type="InterPro" id="IPR000997">
    <property type="entry name" value="Cholinesterase"/>
</dbReference>
<sequence length="513" mass="53416">MQGTGLLVGLIALAAAHATATPALAQAKADAPEVRIDSGMLRGERSGDLTVFKGIPYAAPPVGDRRWRTPAPAAAWPGMREADKFGTDCEQTRRDWDAARAKEPKGEDCLFLNVWAPAGAKRAPVMVWIHGGSFTAGSAAQSVYDGRHLAERGVVIVTFNYRLGRFGFFAHPALTAEAGTGPTGNWGLMDQIAALNWVKRNITAFGGDPSNVTIFGESAGGGSVNQLMVTPAARGLFHRAIAQSGGGRDHPPTLAEAEAKGTAFATGAGATAQDVAALRAIPVDTVRGNMSLLNTEAATYSGPLVDGRIVTGNPDAIFLAGRQAAVPYLVGANSDEVAFAPAAMRAPITAMFSAQLGPDLAAVKAAYGTPEAFDRNVVGDAMFTEPARYMAGLTARNRSYLYNFDYVPEGKRATVKGAAHASELPFVFGTLDELGVAVTDADRKTAKAMGDYWVAFARGGTPNAPGLPAWSRFAPGTGPIMVFAAEGPVSRSSASPALDALAKVADAKRDKGK</sequence>
<feature type="active site" description="Charge relay system" evidence="3">
    <location>
        <position position="420"/>
    </location>
</feature>
<keyword evidence="2 4" id="KW-0378">Hydrolase</keyword>
<dbReference type="RefSeq" id="WP_187760801.1">
    <property type="nucleotide sequence ID" value="NZ_CP061038.1"/>
</dbReference>
<feature type="signal peptide" evidence="4">
    <location>
        <begin position="1"/>
        <end position="25"/>
    </location>
</feature>
<dbReference type="Proteomes" id="UP000516148">
    <property type="component" value="Chromosome"/>
</dbReference>
<name>A0A7H0LFM0_9SPHN</name>
<organism evidence="6 7">
    <name type="scientific">Sphingomonas alpina</name>
    <dbReference type="NCBI Taxonomy" id="653931"/>
    <lineage>
        <taxon>Bacteria</taxon>
        <taxon>Pseudomonadati</taxon>
        <taxon>Pseudomonadota</taxon>
        <taxon>Alphaproteobacteria</taxon>
        <taxon>Sphingomonadales</taxon>
        <taxon>Sphingomonadaceae</taxon>
        <taxon>Sphingomonas</taxon>
    </lineage>
</organism>
<proteinExistence type="inferred from homology"/>
<dbReference type="Pfam" id="PF00135">
    <property type="entry name" value="COesterase"/>
    <property type="match status" value="2"/>
</dbReference>